<dbReference type="Gene3D" id="3.40.50.150">
    <property type="entry name" value="Vaccinia Virus protein VP39"/>
    <property type="match status" value="1"/>
</dbReference>
<feature type="domain" description="Methyltransferase FkbM" evidence="1">
    <location>
        <begin position="57"/>
        <end position="211"/>
    </location>
</feature>
<accession>A0A381SGG1</accession>
<proteinExistence type="predicted"/>
<dbReference type="EMBL" id="UINC01003080">
    <property type="protein sequence ID" value="SVA03170.1"/>
    <property type="molecule type" value="Genomic_DNA"/>
</dbReference>
<sequence length="250" mass="28967">MGNKEWIPPKTLEEKIRDFIVPDWLRIRERAWRERRKGEKEIKIIPDLLVNCNRAIDIGANVGVWSYWLSKHAKKVESFEPNPKIFNVLKNIKIKNVNTYNIALSNKSGSVDLLIPKGSKGFSNQGASLSSIKVQGEHKSLSIQAKCLDEYNFLDVNFIKIDVEGHEHEVIEGAKETIKKCKPTMVIEMEEKHNKIPIEDQISSVEKLGYRCCVLINEKIIKINEIDLDKFHRNPTNKDSYLFNFIFYPQ</sequence>
<dbReference type="InterPro" id="IPR052514">
    <property type="entry name" value="SAM-dependent_MTase"/>
</dbReference>
<dbReference type="PANTHER" id="PTHR34203">
    <property type="entry name" value="METHYLTRANSFERASE, FKBM FAMILY PROTEIN"/>
    <property type="match status" value="1"/>
</dbReference>
<gene>
    <name evidence="2" type="ORF">METZ01_LOCUS56024</name>
</gene>
<evidence type="ECO:0000313" key="2">
    <source>
        <dbReference type="EMBL" id="SVA03170.1"/>
    </source>
</evidence>
<dbReference type="InterPro" id="IPR006342">
    <property type="entry name" value="FkbM_mtfrase"/>
</dbReference>
<dbReference type="AlphaFoldDB" id="A0A381SGG1"/>
<reference evidence="2" key="1">
    <citation type="submission" date="2018-05" db="EMBL/GenBank/DDBJ databases">
        <authorList>
            <person name="Lanie J.A."/>
            <person name="Ng W.-L."/>
            <person name="Kazmierczak K.M."/>
            <person name="Andrzejewski T.M."/>
            <person name="Davidsen T.M."/>
            <person name="Wayne K.J."/>
            <person name="Tettelin H."/>
            <person name="Glass J.I."/>
            <person name="Rusch D."/>
            <person name="Podicherti R."/>
            <person name="Tsui H.-C.T."/>
            <person name="Winkler M.E."/>
        </authorList>
    </citation>
    <scope>NUCLEOTIDE SEQUENCE</scope>
</reference>
<name>A0A381SGG1_9ZZZZ</name>
<protein>
    <recommendedName>
        <fullName evidence="1">Methyltransferase FkbM domain-containing protein</fullName>
    </recommendedName>
</protein>
<dbReference type="PANTHER" id="PTHR34203:SF15">
    <property type="entry name" value="SLL1173 PROTEIN"/>
    <property type="match status" value="1"/>
</dbReference>
<dbReference type="InterPro" id="IPR029063">
    <property type="entry name" value="SAM-dependent_MTases_sf"/>
</dbReference>
<evidence type="ECO:0000259" key="1">
    <source>
        <dbReference type="Pfam" id="PF05050"/>
    </source>
</evidence>
<dbReference type="SUPFAM" id="SSF53335">
    <property type="entry name" value="S-adenosyl-L-methionine-dependent methyltransferases"/>
    <property type="match status" value="1"/>
</dbReference>
<organism evidence="2">
    <name type="scientific">marine metagenome</name>
    <dbReference type="NCBI Taxonomy" id="408172"/>
    <lineage>
        <taxon>unclassified sequences</taxon>
        <taxon>metagenomes</taxon>
        <taxon>ecological metagenomes</taxon>
    </lineage>
</organism>
<dbReference type="Pfam" id="PF05050">
    <property type="entry name" value="Methyltransf_21"/>
    <property type="match status" value="1"/>
</dbReference>
<dbReference type="NCBIfam" id="TIGR01444">
    <property type="entry name" value="fkbM_fam"/>
    <property type="match status" value="1"/>
</dbReference>